<accession>A0A7W8CYC0</accession>
<dbReference type="GO" id="GO:0005829">
    <property type="term" value="C:cytosol"/>
    <property type="evidence" value="ECO:0007669"/>
    <property type="project" value="TreeGrafter"/>
</dbReference>
<dbReference type="SUPFAM" id="SSF56672">
    <property type="entry name" value="DNA/RNA polymerases"/>
    <property type="match status" value="1"/>
</dbReference>
<comment type="subunit">
    <text evidence="13">Monomer.</text>
</comment>
<keyword evidence="13" id="KW-0239">DNA-directed DNA polymerase</keyword>
<dbReference type="InterPro" id="IPR001126">
    <property type="entry name" value="UmuC"/>
</dbReference>
<dbReference type="GO" id="GO:0042276">
    <property type="term" value="P:error-prone translesion synthesis"/>
    <property type="evidence" value="ECO:0007669"/>
    <property type="project" value="TreeGrafter"/>
</dbReference>
<evidence type="ECO:0000256" key="1">
    <source>
        <dbReference type="ARBA" id="ARBA00004496"/>
    </source>
</evidence>
<feature type="binding site" evidence="13">
    <location>
        <position position="9"/>
    </location>
    <ligand>
        <name>Mg(2+)</name>
        <dbReference type="ChEBI" id="CHEBI:18420"/>
    </ligand>
</feature>
<dbReference type="InterPro" id="IPR053848">
    <property type="entry name" value="IMS_HHH_1"/>
</dbReference>
<comment type="subcellular location">
    <subcellularLocation>
        <location evidence="1 13">Cytoplasm</location>
    </subcellularLocation>
</comment>
<keyword evidence="3 13" id="KW-0963">Cytoplasm</keyword>
<keyword evidence="10 13" id="KW-0238">DNA-binding</keyword>
<proteinExistence type="inferred from homology"/>
<keyword evidence="16" id="KW-1185">Reference proteome</keyword>
<comment type="caution">
    <text evidence="15">The sequence shown here is derived from an EMBL/GenBank/DDBJ whole genome shotgun (WGS) entry which is preliminary data.</text>
</comment>
<dbReference type="PANTHER" id="PTHR11076">
    <property type="entry name" value="DNA REPAIR POLYMERASE UMUC / TRANSFERASE FAMILY MEMBER"/>
    <property type="match status" value="1"/>
</dbReference>
<dbReference type="InterPro" id="IPR036775">
    <property type="entry name" value="DNA_pol_Y-fam_lit_finger_sf"/>
</dbReference>
<keyword evidence="7 13" id="KW-0479">Metal-binding</keyword>
<feature type="site" description="Substrate discrimination" evidence="13">
    <location>
        <position position="14"/>
    </location>
</feature>
<dbReference type="Pfam" id="PF11799">
    <property type="entry name" value="IMS_C"/>
    <property type="match status" value="1"/>
</dbReference>
<keyword evidence="13" id="KW-0515">Mutator protein</keyword>
<dbReference type="HAMAP" id="MF_01113">
    <property type="entry name" value="DNApol_IV"/>
    <property type="match status" value="1"/>
</dbReference>
<comment type="catalytic activity">
    <reaction evidence="12 13">
        <text>DNA(n) + a 2'-deoxyribonucleoside 5'-triphosphate = DNA(n+1) + diphosphate</text>
        <dbReference type="Rhea" id="RHEA:22508"/>
        <dbReference type="Rhea" id="RHEA-COMP:17339"/>
        <dbReference type="Rhea" id="RHEA-COMP:17340"/>
        <dbReference type="ChEBI" id="CHEBI:33019"/>
        <dbReference type="ChEBI" id="CHEBI:61560"/>
        <dbReference type="ChEBI" id="CHEBI:173112"/>
        <dbReference type="EC" id="2.7.7.7"/>
    </reaction>
</comment>
<dbReference type="InterPro" id="IPR022880">
    <property type="entry name" value="DNApol_IV"/>
</dbReference>
<dbReference type="GO" id="GO:0006281">
    <property type="term" value="P:DNA repair"/>
    <property type="evidence" value="ECO:0007669"/>
    <property type="project" value="UniProtKB-UniRule"/>
</dbReference>
<dbReference type="EC" id="2.7.7.7" evidence="13"/>
<evidence type="ECO:0000256" key="9">
    <source>
        <dbReference type="ARBA" id="ARBA00022842"/>
    </source>
</evidence>
<evidence type="ECO:0000256" key="11">
    <source>
        <dbReference type="ARBA" id="ARBA00023204"/>
    </source>
</evidence>
<dbReference type="GO" id="GO:0006261">
    <property type="term" value="P:DNA-templated DNA replication"/>
    <property type="evidence" value="ECO:0007669"/>
    <property type="project" value="UniProtKB-UniRule"/>
</dbReference>
<keyword evidence="9 13" id="KW-0460">Magnesium</keyword>
<dbReference type="InterPro" id="IPR043128">
    <property type="entry name" value="Rev_trsase/Diguanyl_cyclase"/>
</dbReference>
<evidence type="ECO:0000313" key="16">
    <source>
        <dbReference type="Proteomes" id="UP000539953"/>
    </source>
</evidence>
<dbReference type="Pfam" id="PF00817">
    <property type="entry name" value="IMS"/>
    <property type="match status" value="1"/>
</dbReference>
<dbReference type="SUPFAM" id="SSF100879">
    <property type="entry name" value="Lesion bypass DNA polymerase (Y-family), little finger domain"/>
    <property type="match status" value="1"/>
</dbReference>
<dbReference type="GO" id="GO:0009432">
    <property type="term" value="P:SOS response"/>
    <property type="evidence" value="ECO:0007669"/>
    <property type="project" value="TreeGrafter"/>
</dbReference>
<dbReference type="PANTHER" id="PTHR11076:SF35">
    <property type="entry name" value="DNA REPAIR PROTEIN HOMOLOG YOBH"/>
    <property type="match status" value="1"/>
</dbReference>
<dbReference type="InterPro" id="IPR043502">
    <property type="entry name" value="DNA/RNA_pol_sf"/>
</dbReference>
<sequence length="418" mass="47807">MKRVIVHSDINHAYAQIEEMKNPAYRKVPMAVGGSEEKRNGIILAKNDLAKRYHIQTGESLREARAKCPDLLIVHPHYEEYIYYTEKIKDIYRQYTDRVESFGLDEAWMDLTHSQRLFGDGVHLASRIQEEVYRKTGMTVSMGVSFNKVFAKLGSDMKKKKGYILIDEENFRDVVWPRPVGDLLMVGHRTEAKLHQMGILTIGDLARADGTLLVRRFGKIGGMLYQFANGLDHSEVKPVGYQREIKSVGNGKTVVRDIENREQLYEVFRVIAESVAARLRDIHSKGSVVSVYMRDTGLCYIGFQQRLSQPTDLADEILHTAMFLARKDPRFDVRYRSVGIRVSDLTKLAYDQPDLFSDPRRREKERRAEAVIEEIRGRYGYHSCGMASVQLDSDLTDFDPKGTHTIHPVGFLDGSISL</sequence>
<evidence type="ECO:0000256" key="2">
    <source>
        <dbReference type="ARBA" id="ARBA00010945"/>
    </source>
</evidence>
<dbReference type="GO" id="GO:0000287">
    <property type="term" value="F:magnesium ion binding"/>
    <property type="evidence" value="ECO:0007669"/>
    <property type="project" value="UniProtKB-UniRule"/>
</dbReference>
<dbReference type="Gene3D" id="3.30.70.270">
    <property type="match status" value="1"/>
</dbReference>
<comment type="cofactor">
    <cofactor evidence="13">
        <name>Mg(2+)</name>
        <dbReference type="ChEBI" id="CHEBI:18420"/>
    </cofactor>
    <text evidence="13">Binds 2 magnesium ions per subunit.</text>
</comment>
<evidence type="ECO:0000259" key="14">
    <source>
        <dbReference type="PROSITE" id="PS50173"/>
    </source>
</evidence>
<dbReference type="Proteomes" id="UP000539953">
    <property type="component" value="Unassembled WGS sequence"/>
</dbReference>
<feature type="binding site" evidence="13">
    <location>
        <position position="105"/>
    </location>
    <ligand>
        <name>Mg(2+)</name>
        <dbReference type="ChEBI" id="CHEBI:18420"/>
    </ligand>
</feature>
<keyword evidence="11 13" id="KW-0234">DNA repair</keyword>
<keyword evidence="6 13" id="KW-0235">DNA replication</keyword>
<keyword evidence="5 13" id="KW-0548">Nucleotidyltransferase</keyword>
<comment type="function">
    <text evidence="13">Poorly processive, error-prone DNA polymerase involved in untargeted mutagenesis. Copies undamaged DNA at stalled replication forks, which arise in vivo from mismatched or misaligned primer ends. These misaligned primers can be extended by PolIV. Exhibits no 3'-5' exonuclease (proofreading) activity. May be involved in translesional synthesis, in conjunction with the beta clamp from PolIII.</text>
</comment>
<evidence type="ECO:0000313" key="15">
    <source>
        <dbReference type="EMBL" id="MBB5182522.1"/>
    </source>
</evidence>
<dbReference type="Pfam" id="PF21999">
    <property type="entry name" value="IMS_HHH_1"/>
    <property type="match status" value="1"/>
</dbReference>
<evidence type="ECO:0000256" key="6">
    <source>
        <dbReference type="ARBA" id="ARBA00022705"/>
    </source>
</evidence>
<evidence type="ECO:0000256" key="5">
    <source>
        <dbReference type="ARBA" id="ARBA00022695"/>
    </source>
</evidence>
<feature type="domain" description="UmuC" evidence="14">
    <location>
        <begin position="5"/>
        <end position="187"/>
    </location>
</feature>
<dbReference type="AlphaFoldDB" id="A0A7W8CYC0"/>
<protein>
    <recommendedName>
        <fullName evidence="13">DNA polymerase IV</fullName>
        <shortName evidence="13">Pol IV</shortName>
        <ecNumber evidence="13">2.7.7.7</ecNumber>
    </recommendedName>
</protein>
<dbReference type="EMBL" id="JACHHK010000002">
    <property type="protein sequence ID" value="MBB5182522.1"/>
    <property type="molecule type" value="Genomic_DNA"/>
</dbReference>
<dbReference type="PROSITE" id="PS50173">
    <property type="entry name" value="UMUC"/>
    <property type="match status" value="1"/>
</dbReference>
<gene>
    <name evidence="13" type="primary">dinB</name>
    <name evidence="15" type="ORF">HNQ47_000541</name>
</gene>
<evidence type="ECO:0000256" key="13">
    <source>
        <dbReference type="HAMAP-Rule" id="MF_01113"/>
    </source>
</evidence>
<evidence type="ECO:0000256" key="4">
    <source>
        <dbReference type="ARBA" id="ARBA00022679"/>
    </source>
</evidence>
<organism evidence="15 16">
    <name type="scientific">Catenisphaera adipataccumulans</name>
    <dbReference type="NCBI Taxonomy" id="700500"/>
    <lineage>
        <taxon>Bacteria</taxon>
        <taxon>Bacillati</taxon>
        <taxon>Bacillota</taxon>
        <taxon>Erysipelotrichia</taxon>
        <taxon>Erysipelotrichales</taxon>
        <taxon>Erysipelotrichaceae</taxon>
        <taxon>Catenisphaera</taxon>
    </lineage>
</organism>
<keyword evidence="8 13" id="KW-0227">DNA damage</keyword>
<dbReference type="GO" id="GO:0003887">
    <property type="term" value="F:DNA-directed DNA polymerase activity"/>
    <property type="evidence" value="ECO:0007669"/>
    <property type="project" value="UniProtKB-UniRule"/>
</dbReference>
<reference evidence="15 16" key="1">
    <citation type="submission" date="2020-08" db="EMBL/GenBank/DDBJ databases">
        <title>Genomic Encyclopedia of Type Strains, Phase IV (KMG-IV): sequencing the most valuable type-strain genomes for metagenomic binning, comparative biology and taxonomic classification.</title>
        <authorList>
            <person name="Goeker M."/>
        </authorList>
    </citation>
    <scope>NUCLEOTIDE SEQUENCE [LARGE SCALE GENOMIC DNA]</scope>
    <source>
        <strain evidence="15 16">DSM 25799</strain>
    </source>
</reference>
<dbReference type="Gene3D" id="3.40.1170.60">
    <property type="match status" value="1"/>
</dbReference>
<dbReference type="RefSeq" id="WP_183327288.1">
    <property type="nucleotide sequence ID" value="NZ_JACHHK010000002.1"/>
</dbReference>
<dbReference type="Gene3D" id="1.10.150.20">
    <property type="entry name" value="5' to 3' exonuclease, C-terminal subdomain"/>
    <property type="match status" value="1"/>
</dbReference>
<evidence type="ECO:0000256" key="12">
    <source>
        <dbReference type="ARBA" id="ARBA00049244"/>
    </source>
</evidence>
<dbReference type="CDD" id="cd03586">
    <property type="entry name" value="PolY_Pol_IV_kappa"/>
    <property type="match status" value="1"/>
</dbReference>
<comment type="similarity">
    <text evidence="2 13">Belongs to the DNA polymerase type-Y family.</text>
</comment>
<keyword evidence="4 13" id="KW-0808">Transferase</keyword>
<evidence type="ECO:0000256" key="8">
    <source>
        <dbReference type="ARBA" id="ARBA00022763"/>
    </source>
</evidence>
<feature type="active site" evidence="13">
    <location>
        <position position="106"/>
    </location>
</feature>
<name>A0A7W8CYC0_9FIRM</name>
<evidence type="ECO:0000256" key="7">
    <source>
        <dbReference type="ARBA" id="ARBA00022723"/>
    </source>
</evidence>
<dbReference type="Gene3D" id="3.30.1490.100">
    <property type="entry name" value="DNA polymerase, Y-family, little finger domain"/>
    <property type="match status" value="1"/>
</dbReference>
<evidence type="ECO:0000256" key="3">
    <source>
        <dbReference type="ARBA" id="ARBA00022490"/>
    </source>
</evidence>
<dbReference type="InterPro" id="IPR050116">
    <property type="entry name" value="DNA_polymerase-Y"/>
</dbReference>
<dbReference type="GO" id="GO:0003684">
    <property type="term" value="F:damaged DNA binding"/>
    <property type="evidence" value="ECO:0007669"/>
    <property type="project" value="InterPro"/>
</dbReference>
<evidence type="ECO:0000256" key="10">
    <source>
        <dbReference type="ARBA" id="ARBA00023125"/>
    </source>
</evidence>
<dbReference type="InterPro" id="IPR017961">
    <property type="entry name" value="DNA_pol_Y-fam_little_finger"/>
</dbReference>